<gene>
    <name evidence="4" type="ORF">KB874_02155</name>
</gene>
<dbReference type="GO" id="GO:0043190">
    <property type="term" value="C:ATP-binding cassette (ABC) transporter complex"/>
    <property type="evidence" value="ECO:0007669"/>
    <property type="project" value="InterPro"/>
</dbReference>
<dbReference type="GO" id="GO:0015833">
    <property type="term" value="P:peptide transport"/>
    <property type="evidence" value="ECO:0007669"/>
    <property type="project" value="TreeGrafter"/>
</dbReference>
<feature type="domain" description="Solute-binding protein family 5" evidence="3">
    <location>
        <begin position="108"/>
        <end position="455"/>
    </location>
</feature>
<dbReference type="PANTHER" id="PTHR30290">
    <property type="entry name" value="PERIPLASMIC BINDING COMPONENT OF ABC TRANSPORTER"/>
    <property type="match status" value="1"/>
</dbReference>
<evidence type="ECO:0000313" key="4">
    <source>
        <dbReference type="EMBL" id="MBS0122922.1"/>
    </source>
</evidence>
<proteinExistence type="inferred from homology"/>
<dbReference type="GO" id="GO:0030288">
    <property type="term" value="C:outer membrane-bounded periplasmic space"/>
    <property type="evidence" value="ECO:0007669"/>
    <property type="project" value="UniProtKB-ARBA"/>
</dbReference>
<comment type="similarity">
    <text evidence="2">Belongs to the bacterial solute-binding protein 5 family.</text>
</comment>
<dbReference type="Gene3D" id="3.10.105.10">
    <property type="entry name" value="Dipeptide-binding Protein, Domain 3"/>
    <property type="match status" value="1"/>
</dbReference>
<dbReference type="AlphaFoldDB" id="A0A8J7W9X9"/>
<dbReference type="InterPro" id="IPR000914">
    <property type="entry name" value="SBP_5_dom"/>
</dbReference>
<evidence type="ECO:0000313" key="5">
    <source>
        <dbReference type="Proteomes" id="UP000681356"/>
    </source>
</evidence>
<dbReference type="InterPro" id="IPR006311">
    <property type="entry name" value="TAT_signal"/>
</dbReference>
<comment type="subcellular location">
    <subcellularLocation>
        <location evidence="1">Periplasm</location>
    </subcellularLocation>
</comment>
<name>A0A8J7W9X9_9RHOB</name>
<evidence type="ECO:0000256" key="1">
    <source>
        <dbReference type="ARBA" id="ARBA00004418"/>
    </source>
</evidence>
<dbReference type="CDD" id="cd08503">
    <property type="entry name" value="PBP2_NikA_DppA_OppA_like_17"/>
    <property type="match status" value="1"/>
</dbReference>
<accession>A0A8J7W9X9</accession>
<dbReference type="RefSeq" id="WP_212534888.1">
    <property type="nucleotide sequence ID" value="NZ_JAGTUU010000001.1"/>
</dbReference>
<dbReference type="Gene3D" id="3.40.190.10">
    <property type="entry name" value="Periplasmic binding protein-like II"/>
    <property type="match status" value="1"/>
</dbReference>
<keyword evidence="5" id="KW-1185">Reference proteome</keyword>
<protein>
    <submittedName>
        <fullName evidence="4">ABC transporter substrate-binding protein</fullName>
    </submittedName>
</protein>
<reference evidence="4" key="1">
    <citation type="submission" date="2021-04" db="EMBL/GenBank/DDBJ databases">
        <authorList>
            <person name="Yoon J."/>
        </authorList>
    </citation>
    <scope>NUCLEOTIDE SEQUENCE</scope>
    <source>
        <strain evidence="4">KMU-90</strain>
    </source>
</reference>
<dbReference type="GO" id="GO:1904680">
    <property type="term" value="F:peptide transmembrane transporter activity"/>
    <property type="evidence" value="ECO:0007669"/>
    <property type="project" value="TreeGrafter"/>
</dbReference>
<dbReference type="SUPFAM" id="SSF53850">
    <property type="entry name" value="Periplasmic binding protein-like II"/>
    <property type="match status" value="1"/>
</dbReference>
<dbReference type="Pfam" id="PF00496">
    <property type="entry name" value="SBP_bac_5"/>
    <property type="match status" value="1"/>
</dbReference>
<dbReference type="EMBL" id="JAGTUU010000001">
    <property type="protein sequence ID" value="MBS0122922.1"/>
    <property type="molecule type" value="Genomic_DNA"/>
</dbReference>
<comment type="caution">
    <text evidence="4">The sequence shown here is derived from an EMBL/GenBank/DDBJ whole genome shotgun (WGS) entry which is preliminary data.</text>
</comment>
<dbReference type="PIRSF" id="PIRSF002741">
    <property type="entry name" value="MppA"/>
    <property type="match status" value="1"/>
</dbReference>
<sequence length="551" mass="60573">MTINHPASRIHPAAQMYARELQEGRIGRREFLTRATAMGLTAGAAYALGGLTQPAQAAAHAQTGGTLRIQTSIKAMKEPRSYDWSEVGNQSRGILEYLVEYNADGTFRGMLLEGWEVNDDATQYTLKVRPGVKWHDGTDFTAADVVRNIEGWCDASVETNSMASRLGGLIADGKPREGAITAPDDMTVVLNLSTPDIAIIANMSDYPSAIAHKDHDPEAPYDTWIGTGPYRGVELKVGERCVMERTEQPWWGTEVFGGPYLDRIEMLDYGTDPAGWLAAAEAEEVDVLYETVGEFIDVMDAIGWTRTEAVTAATLVIRPNQVAQVGDIVPYATAPVRRALNMAVDNNVCLELGYSGRGIVAENHHVCPIHPAYADIGAPEFDPAKAKAEMDAAGMADFTHELITLDDDFERNTGAAIVAQLNDAGISASHKVLPGSTFWNDWTKYPFSATSWNHRPLEVQILALAYRTGEAWNESAFSNAEFDALLDQALAIADADKRREVMAKIEQIMRDEGVIIQPYWRGLYNHHTPNVVGVEKHPSHEFHFYKFGFAA</sequence>
<dbReference type="PROSITE" id="PS51318">
    <property type="entry name" value="TAT"/>
    <property type="match status" value="1"/>
</dbReference>
<dbReference type="Proteomes" id="UP000681356">
    <property type="component" value="Unassembled WGS sequence"/>
</dbReference>
<evidence type="ECO:0000256" key="2">
    <source>
        <dbReference type="ARBA" id="ARBA00005695"/>
    </source>
</evidence>
<dbReference type="InterPro" id="IPR030678">
    <property type="entry name" value="Peptide/Ni-bd"/>
</dbReference>
<evidence type="ECO:0000259" key="3">
    <source>
        <dbReference type="Pfam" id="PF00496"/>
    </source>
</evidence>
<organism evidence="4 5">
    <name type="scientific">Thetidibacter halocola</name>
    <dbReference type="NCBI Taxonomy" id="2827239"/>
    <lineage>
        <taxon>Bacteria</taxon>
        <taxon>Pseudomonadati</taxon>
        <taxon>Pseudomonadota</taxon>
        <taxon>Alphaproteobacteria</taxon>
        <taxon>Rhodobacterales</taxon>
        <taxon>Roseobacteraceae</taxon>
        <taxon>Thetidibacter</taxon>
    </lineage>
</organism>
<dbReference type="InterPro" id="IPR039424">
    <property type="entry name" value="SBP_5"/>
</dbReference>